<sequence>MINRAQLGISSRGSLLVALPHTREGSQGASCVALPRPVTFKSDVFIFLPPDTRQVNIRAVRCGVRLKVGKHCPDRPLTQLSSEMWEREEERGGAVGGMGGK</sequence>
<accession>A0A5B7J6T1</accession>
<comment type="caution">
    <text evidence="1">The sequence shown here is derived from an EMBL/GenBank/DDBJ whole genome shotgun (WGS) entry which is preliminary data.</text>
</comment>
<reference evidence="1 2" key="1">
    <citation type="submission" date="2019-05" db="EMBL/GenBank/DDBJ databases">
        <title>Another draft genome of Portunus trituberculatus and its Hox gene families provides insights of decapod evolution.</title>
        <authorList>
            <person name="Jeong J.-H."/>
            <person name="Song I."/>
            <person name="Kim S."/>
            <person name="Choi T."/>
            <person name="Kim D."/>
            <person name="Ryu S."/>
            <person name="Kim W."/>
        </authorList>
    </citation>
    <scope>NUCLEOTIDE SEQUENCE [LARGE SCALE GENOMIC DNA]</scope>
    <source>
        <tissue evidence="1">Muscle</tissue>
    </source>
</reference>
<name>A0A5B7J6T1_PORTR</name>
<gene>
    <name evidence="1" type="ORF">E2C01_085457</name>
</gene>
<dbReference type="EMBL" id="VSRR010084473">
    <property type="protein sequence ID" value="MPC90469.1"/>
    <property type="molecule type" value="Genomic_DNA"/>
</dbReference>
<evidence type="ECO:0000313" key="2">
    <source>
        <dbReference type="Proteomes" id="UP000324222"/>
    </source>
</evidence>
<evidence type="ECO:0000313" key="1">
    <source>
        <dbReference type="EMBL" id="MPC90469.1"/>
    </source>
</evidence>
<keyword evidence="2" id="KW-1185">Reference proteome</keyword>
<protein>
    <submittedName>
        <fullName evidence="1">Uncharacterized protein</fullName>
    </submittedName>
</protein>
<organism evidence="1 2">
    <name type="scientific">Portunus trituberculatus</name>
    <name type="common">Swimming crab</name>
    <name type="synonym">Neptunus trituberculatus</name>
    <dbReference type="NCBI Taxonomy" id="210409"/>
    <lineage>
        <taxon>Eukaryota</taxon>
        <taxon>Metazoa</taxon>
        <taxon>Ecdysozoa</taxon>
        <taxon>Arthropoda</taxon>
        <taxon>Crustacea</taxon>
        <taxon>Multicrustacea</taxon>
        <taxon>Malacostraca</taxon>
        <taxon>Eumalacostraca</taxon>
        <taxon>Eucarida</taxon>
        <taxon>Decapoda</taxon>
        <taxon>Pleocyemata</taxon>
        <taxon>Brachyura</taxon>
        <taxon>Eubrachyura</taxon>
        <taxon>Portunoidea</taxon>
        <taxon>Portunidae</taxon>
        <taxon>Portuninae</taxon>
        <taxon>Portunus</taxon>
    </lineage>
</organism>
<dbReference type="Proteomes" id="UP000324222">
    <property type="component" value="Unassembled WGS sequence"/>
</dbReference>
<dbReference type="AlphaFoldDB" id="A0A5B7J6T1"/>
<proteinExistence type="predicted"/>